<dbReference type="Pfam" id="PF00078">
    <property type="entry name" value="RVT_1"/>
    <property type="match status" value="1"/>
</dbReference>
<dbReference type="InterPro" id="IPR043128">
    <property type="entry name" value="Rev_trsase/Diguanyl_cyclase"/>
</dbReference>
<dbReference type="AlphaFoldDB" id="A0A9Q3D283"/>
<evidence type="ECO:0000313" key="6">
    <source>
        <dbReference type="Proteomes" id="UP000765509"/>
    </source>
</evidence>
<dbReference type="PANTHER" id="PTHR24559">
    <property type="entry name" value="TRANSPOSON TY3-I GAG-POL POLYPROTEIN"/>
    <property type="match status" value="1"/>
</dbReference>
<dbReference type="Gene3D" id="3.30.70.270">
    <property type="match status" value="1"/>
</dbReference>
<proteinExistence type="predicted"/>
<organism evidence="5 6">
    <name type="scientific">Austropuccinia psidii MF-1</name>
    <dbReference type="NCBI Taxonomy" id="1389203"/>
    <lineage>
        <taxon>Eukaryota</taxon>
        <taxon>Fungi</taxon>
        <taxon>Dikarya</taxon>
        <taxon>Basidiomycota</taxon>
        <taxon>Pucciniomycotina</taxon>
        <taxon>Pucciniomycetes</taxon>
        <taxon>Pucciniales</taxon>
        <taxon>Sphaerophragmiaceae</taxon>
        <taxon>Austropuccinia</taxon>
    </lineage>
</organism>
<dbReference type="PANTHER" id="PTHR24559:SF440">
    <property type="entry name" value="RIBONUCLEASE H"/>
    <property type="match status" value="1"/>
</dbReference>
<feature type="transmembrane region" description="Helical" evidence="2">
    <location>
        <begin position="457"/>
        <end position="476"/>
    </location>
</feature>
<reference evidence="5" key="1">
    <citation type="submission" date="2021-03" db="EMBL/GenBank/DDBJ databases">
        <title>Draft genome sequence of rust myrtle Austropuccinia psidii MF-1, a brazilian biotype.</title>
        <authorList>
            <person name="Quecine M.C."/>
            <person name="Pachon D.M.R."/>
            <person name="Bonatelli M.L."/>
            <person name="Correr F.H."/>
            <person name="Franceschini L.M."/>
            <person name="Leite T.F."/>
            <person name="Margarido G.R.A."/>
            <person name="Almeida C.A."/>
            <person name="Ferrarezi J.A."/>
            <person name="Labate C.A."/>
        </authorList>
    </citation>
    <scope>NUCLEOTIDE SEQUENCE</scope>
    <source>
        <strain evidence="5">MF-1</strain>
    </source>
</reference>
<gene>
    <name evidence="5" type="ORF">O181_035214</name>
</gene>
<feature type="region of interest" description="Disordered" evidence="1">
    <location>
        <begin position="1"/>
        <end position="21"/>
    </location>
</feature>
<keyword evidence="6" id="KW-1185">Reference proteome</keyword>
<dbReference type="Pfam" id="PF03732">
    <property type="entry name" value="Retrotrans_gag"/>
    <property type="match status" value="1"/>
</dbReference>
<evidence type="ECO:0008006" key="7">
    <source>
        <dbReference type="Google" id="ProtNLM"/>
    </source>
</evidence>
<accession>A0A9Q3D283</accession>
<feature type="compositionally biased region" description="Low complexity" evidence="1">
    <location>
        <begin position="213"/>
        <end position="228"/>
    </location>
</feature>
<dbReference type="InterPro" id="IPR043502">
    <property type="entry name" value="DNA/RNA_pol_sf"/>
</dbReference>
<keyword evidence="2" id="KW-0472">Membrane</keyword>
<dbReference type="InterPro" id="IPR005162">
    <property type="entry name" value="Retrotrans_gag_dom"/>
</dbReference>
<evidence type="ECO:0000256" key="1">
    <source>
        <dbReference type="SAM" id="MobiDB-lite"/>
    </source>
</evidence>
<evidence type="ECO:0000313" key="5">
    <source>
        <dbReference type="EMBL" id="MBW0495499.1"/>
    </source>
</evidence>
<evidence type="ECO:0000256" key="2">
    <source>
        <dbReference type="SAM" id="Phobius"/>
    </source>
</evidence>
<feature type="compositionally biased region" description="Polar residues" evidence="1">
    <location>
        <begin position="1"/>
        <end position="14"/>
    </location>
</feature>
<evidence type="ECO:0000259" key="4">
    <source>
        <dbReference type="Pfam" id="PF03732"/>
    </source>
</evidence>
<dbReference type="EMBL" id="AVOT02013129">
    <property type="protein sequence ID" value="MBW0495499.1"/>
    <property type="molecule type" value="Genomic_DNA"/>
</dbReference>
<dbReference type="Gene3D" id="3.10.10.10">
    <property type="entry name" value="HIV Type 1 Reverse Transcriptase, subunit A, domain 1"/>
    <property type="match status" value="1"/>
</dbReference>
<comment type="caution">
    <text evidence="5">The sequence shown here is derived from an EMBL/GenBank/DDBJ whole genome shotgun (WGS) entry which is preliminary data.</text>
</comment>
<keyword evidence="2" id="KW-0812">Transmembrane</keyword>
<dbReference type="InterPro" id="IPR000477">
    <property type="entry name" value="RT_dom"/>
</dbReference>
<sequence>MANFQEASVSQSSRPPALKTPSMKEPECFYGAQRFKVRSFIQSCQLIFHNDPANLSQDRKNVLYATSFIIGRAEKWIETYHSNLINPDPAYLLNSWNLFESQLFTFFGDQNKVGKAAAELNSLRMKEGGHISLYISYFRSLTLVSRIGDWGERDLIHHFRKGFPSRILDQLASHPSRIDPLQGLMDVTLEIDTRYHDRQKEKSHHQEKKPEASKSNSSHPQNSSSSSQKRMKNFEKREKPHYSLFNKEFKDLPPSSYHDSLEELWDEEEEPEEVETVIKVFPSAYHQYLDVFSKVKAEKIPPHCACDHHIELEGSPPPVGVIYSLSNQDSDTLRAYISENLEKGFIWPSSSSKGAPVLFVKKKGGGLHLCVDYRKLNAVTRKNKYPVPPMNQLLTVFNGFSIFSKIDLHCAYNLLRIKEGDENLTCFRAKYGSYKYLVMPFGLTNAPASFQNLLNDIFLIFLIFMLWFIWMTLWSFPTLRKNISLMCPLFFPDSEPMNFFAKASKCLFHVSSMEYLGYIVSSEGLKMDQEKVQQILNWPPSRNLKAL</sequence>
<feature type="region of interest" description="Disordered" evidence="1">
    <location>
        <begin position="197"/>
        <end position="234"/>
    </location>
</feature>
<dbReference type="InterPro" id="IPR053134">
    <property type="entry name" value="RNA-dir_DNA_polymerase"/>
</dbReference>
<name>A0A9Q3D283_9BASI</name>
<protein>
    <recommendedName>
        <fullName evidence="7">Retrotransposon gag domain-containing protein</fullName>
    </recommendedName>
</protein>
<feature type="domain" description="Retrotransposon gag" evidence="4">
    <location>
        <begin position="64"/>
        <end position="162"/>
    </location>
</feature>
<keyword evidence="2" id="KW-1133">Transmembrane helix</keyword>
<dbReference type="Proteomes" id="UP000765509">
    <property type="component" value="Unassembled WGS sequence"/>
</dbReference>
<feature type="domain" description="Reverse transcriptase" evidence="3">
    <location>
        <begin position="360"/>
        <end position="519"/>
    </location>
</feature>
<evidence type="ECO:0000259" key="3">
    <source>
        <dbReference type="Pfam" id="PF00078"/>
    </source>
</evidence>
<dbReference type="SUPFAM" id="SSF56672">
    <property type="entry name" value="DNA/RNA polymerases"/>
    <property type="match status" value="1"/>
</dbReference>
<dbReference type="CDD" id="cd01647">
    <property type="entry name" value="RT_LTR"/>
    <property type="match status" value="1"/>
</dbReference>